<dbReference type="InterPro" id="IPR039426">
    <property type="entry name" value="TonB-dep_rcpt-like"/>
</dbReference>
<dbReference type="Gene3D" id="2.40.170.20">
    <property type="entry name" value="TonB-dependent receptor, beta-barrel domain"/>
    <property type="match status" value="1"/>
</dbReference>
<dbReference type="Gene3D" id="2.170.130.10">
    <property type="entry name" value="TonB-dependent receptor, plug domain"/>
    <property type="match status" value="1"/>
</dbReference>
<evidence type="ECO:0000313" key="17">
    <source>
        <dbReference type="Proteomes" id="UP001157167"/>
    </source>
</evidence>
<dbReference type="Proteomes" id="UP001157167">
    <property type="component" value="Unassembled WGS sequence"/>
</dbReference>
<keyword evidence="4 11" id="KW-1134">Transmembrane beta strand</keyword>
<evidence type="ECO:0000256" key="12">
    <source>
        <dbReference type="PROSITE-ProRule" id="PRU10144"/>
    </source>
</evidence>
<keyword evidence="8 11" id="KW-0472">Membrane</keyword>
<name>A0ABQ6FHQ4_9RHOO</name>
<evidence type="ECO:0000256" key="8">
    <source>
        <dbReference type="ARBA" id="ARBA00023136"/>
    </source>
</evidence>
<gene>
    <name evidence="16" type="ORF">GCM10007933_38190</name>
</gene>
<evidence type="ECO:0000256" key="2">
    <source>
        <dbReference type="ARBA" id="ARBA00009810"/>
    </source>
</evidence>
<feature type="short sequence motif" description="TonB C-terminal box" evidence="12">
    <location>
        <begin position="701"/>
        <end position="718"/>
    </location>
</feature>
<evidence type="ECO:0000313" key="16">
    <source>
        <dbReference type="EMBL" id="GLT24341.1"/>
    </source>
</evidence>
<keyword evidence="6" id="KW-0732">Signal</keyword>
<feature type="domain" description="TonB-dependent receptor-like beta-barrel" evidence="14">
    <location>
        <begin position="244"/>
        <end position="672"/>
    </location>
</feature>
<dbReference type="SUPFAM" id="SSF56935">
    <property type="entry name" value="Porins"/>
    <property type="match status" value="1"/>
</dbReference>
<dbReference type="InterPro" id="IPR012910">
    <property type="entry name" value="Plug_dom"/>
</dbReference>
<comment type="caution">
    <text evidence="16">The sequence shown here is derived from an EMBL/GenBank/DDBJ whole genome shotgun (WGS) entry which is preliminary data.</text>
</comment>
<evidence type="ECO:0000259" key="14">
    <source>
        <dbReference type="Pfam" id="PF00593"/>
    </source>
</evidence>
<evidence type="ECO:0000256" key="3">
    <source>
        <dbReference type="ARBA" id="ARBA00022448"/>
    </source>
</evidence>
<evidence type="ECO:0000256" key="1">
    <source>
        <dbReference type="ARBA" id="ARBA00004571"/>
    </source>
</evidence>
<dbReference type="PANTHER" id="PTHR30069">
    <property type="entry name" value="TONB-DEPENDENT OUTER MEMBRANE RECEPTOR"/>
    <property type="match status" value="1"/>
</dbReference>
<comment type="subcellular location">
    <subcellularLocation>
        <location evidence="1 11">Cell outer membrane</location>
        <topology evidence="1 11">Multi-pass membrane protein</topology>
    </subcellularLocation>
</comment>
<dbReference type="Pfam" id="PF07715">
    <property type="entry name" value="Plug"/>
    <property type="match status" value="1"/>
</dbReference>
<reference evidence="17" key="1">
    <citation type="journal article" date="2019" name="Int. J. Syst. Evol. Microbiol.">
        <title>The Global Catalogue of Microorganisms (GCM) 10K type strain sequencing project: providing services to taxonomists for standard genome sequencing and annotation.</title>
        <authorList>
            <consortium name="The Broad Institute Genomics Platform"/>
            <consortium name="The Broad Institute Genome Sequencing Center for Infectious Disease"/>
            <person name="Wu L."/>
            <person name="Ma J."/>
        </authorList>
    </citation>
    <scope>NUCLEOTIDE SEQUENCE [LARGE SCALE GENOMIC DNA]</scope>
    <source>
        <strain evidence="17">NBRC 102407</strain>
    </source>
</reference>
<keyword evidence="17" id="KW-1185">Reference proteome</keyword>
<proteinExistence type="inferred from homology"/>
<feature type="domain" description="TonB-dependent receptor plug" evidence="15">
    <location>
        <begin position="35"/>
        <end position="131"/>
    </location>
</feature>
<dbReference type="PROSITE" id="PS01156">
    <property type="entry name" value="TONB_DEPENDENT_REC_2"/>
    <property type="match status" value="1"/>
</dbReference>
<comment type="similarity">
    <text evidence="2 11 13">Belongs to the TonB-dependent receptor family.</text>
</comment>
<protein>
    <submittedName>
        <fullName evidence="16">TonB-dependent receptor</fullName>
    </submittedName>
</protein>
<dbReference type="EMBL" id="BSPX01000086">
    <property type="protein sequence ID" value="GLT24341.1"/>
    <property type="molecule type" value="Genomic_DNA"/>
</dbReference>
<sequence length="718" mass="78253">MSAHGQETTLDTLTVIAPAFKRSTAPRLGSIDMSESDIAARRAGVADTTQLLRDVPGMSVYSAGGISGLPVIRGMADDRIRVQVDGADLMAACPNHMNAALSYINPSKVAEITVYPGIAPVSVGGDSIGGVIQVRSAPPAFAGSADEAGASGTLGSYYHSNGNAVGYNAGVEWVGQRFNLSYSESQARSGNYKAGGVFKPVAKGREDGAPIPGDVVGSSGFSGAHNREVGIAFRQDRHVLQLTASEQRVGFEGFPNQRMDMTDNKNTIINLRYFGEFDWGALEARFSDQDVRHQMDMGKDRYSYGTGMPMESKAHTRNALVQANVTLSDRDLLRVGSEYQSYILYDWWPPVGGVMGPNAFWNVDYGRRYRSDLFAEWEARWQPEWTSLIGVRGTRVTTDAAAVQGYDNGLAASWGNDAAAFNARDHKRVDNNWDFTALLRFAPDGTRRYEGGYARKSRAPSLYQRYPWSTNPMAALMNNFVGDGNGYVGNGDLRPEVAHTVSLSGDWNDAEKTRWSLKATAHYSYVENYIDARRCDIGQCSAENLTRTDGFVHLQYVNQQARLYGFELSGQALLGRAESLGSFSATGLLNYVRGENTTTGDNLYNMMPLNTRLALVNRLAGWTNTAEVLLVKGKSDVSQVRNEIPTAGYGLLNLRSSYQWKMARLDAGIENVFDKTYALPLGGAYVGQGASMTTGGIPWGYVVPGRGRSFNVALNLNF</sequence>
<dbReference type="InterPro" id="IPR036942">
    <property type="entry name" value="Beta-barrel_TonB_sf"/>
</dbReference>
<accession>A0ABQ6FHQ4</accession>
<keyword evidence="7 13" id="KW-0798">TonB box</keyword>
<keyword evidence="3 11" id="KW-0813">Transport</keyword>
<keyword evidence="5 11" id="KW-0812">Transmembrane</keyword>
<evidence type="ECO:0000256" key="6">
    <source>
        <dbReference type="ARBA" id="ARBA00022729"/>
    </source>
</evidence>
<organism evidence="16 17">
    <name type="scientific">Zoogloea oryzae</name>
    <dbReference type="NCBI Taxonomy" id="310767"/>
    <lineage>
        <taxon>Bacteria</taxon>
        <taxon>Pseudomonadati</taxon>
        <taxon>Pseudomonadota</taxon>
        <taxon>Betaproteobacteria</taxon>
        <taxon>Rhodocyclales</taxon>
        <taxon>Zoogloeaceae</taxon>
        <taxon>Zoogloea</taxon>
    </lineage>
</organism>
<dbReference type="InterPro" id="IPR000531">
    <property type="entry name" value="Beta-barrel_TonB"/>
</dbReference>
<evidence type="ECO:0000256" key="5">
    <source>
        <dbReference type="ARBA" id="ARBA00022692"/>
    </source>
</evidence>
<evidence type="ECO:0000256" key="11">
    <source>
        <dbReference type="PROSITE-ProRule" id="PRU01360"/>
    </source>
</evidence>
<dbReference type="Pfam" id="PF00593">
    <property type="entry name" value="TonB_dep_Rec_b-barrel"/>
    <property type="match status" value="1"/>
</dbReference>
<dbReference type="PROSITE" id="PS52016">
    <property type="entry name" value="TONB_DEPENDENT_REC_3"/>
    <property type="match status" value="1"/>
</dbReference>
<evidence type="ECO:0000259" key="15">
    <source>
        <dbReference type="Pfam" id="PF07715"/>
    </source>
</evidence>
<evidence type="ECO:0000256" key="13">
    <source>
        <dbReference type="RuleBase" id="RU003357"/>
    </source>
</evidence>
<evidence type="ECO:0000256" key="9">
    <source>
        <dbReference type="ARBA" id="ARBA00023170"/>
    </source>
</evidence>
<evidence type="ECO:0000256" key="7">
    <source>
        <dbReference type="ARBA" id="ARBA00023077"/>
    </source>
</evidence>
<dbReference type="PANTHER" id="PTHR30069:SF49">
    <property type="entry name" value="OUTER MEMBRANE PROTEIN C"/>
    <property type="match status" value="1"/>
</dbReference>
<dbReference type="InterPro" id="IPR010917">
    <property type="entry name" value="TonB_rcpt_CS"/>
</dbReference>
<keyword evidence="9 16" id="KW-0675">Receptor</keyword>
<dbReference type="InterPro" id="IPR037066">
    <property type="entry name" value="Plug_dom_sf"/>
</dbReference>
<evidence type="ECO:0000256" key="4">
    <source>
        <dbReference type="ARBA" id="ARBA00022452"/>
    </source>
</evidence>
<evidence type="ECO:0000256" key="10">
    <source>
        <dbReference type="ARBA" id="ARBA00023237"/>
    </source>
</evidence>
<keyword evidence="10 11" id="KW-0998">Cell outer membrane</keyword>